<dbReference type="Proteomes" id="UP000290218">
    <property type="component" value="Unassembled WGS sequence"/>
</dbReference>
<sequence length="208" mass="23126">MRFVVISDTHGLHAHVNVPPGDVLVHAGDFTGHSTLSEVQDFLSWFGSRSGFAAKILVPGNHDRLFETHWDLVSALIPKEITCLNDQGCQVGDLHIWGSPVSPRFFNWAFNRDRGTAIARHWEMIPDATDVLITHCPAHGILDRTFDGVAVGCVDLRRRIESLRLKAHFCGHIHAGYGRTTLQNTIMVNAAICDDSYRPVRAPMVVDL</sequence>
<dbReference type="Gene3D" id="3.60.21.10">
    <property type="match status" value="1"/>
</dbReference>
<dbReference type="SUPFAM" id="SSF56300">
    <property type="entry name" value="Metallo-dependent phosphatases"/>
    <property type="match status" value="1"/>
</dbReference>
<dbReference type="RefSeq" id="WP_129047254.1">
    <property type="nucleotide sequence ID" value="NZ_SDHX01000001.1"/>
</dbReference>
<dbReference type="PANTHER" id="PTHR12905:SF0">
    <property type="entry name" value="CALCINEURIN-LIKE PHOSPHOESTERASE DOMAIN-CONTAINING PROTEIN"/>
    <property type="match status" value="1"/>
</dbReference>
<feature type="domain" description="Calcineurin-like phosphoesterase" evidence="1">
    <location>
        <begin position="1"/>
        <end position="175"/>
    </location>
</feature>
<dbReference type="GO" id="GO:0016787">
    <property type="term" value="F:hydrolase activity"/>
    <property type="evidence" value="ECO:0007669"/>
    <property type="project" value="InterPro"/>
</dbReference>
<dbReference type="CDD" id="cd07379">
    <property type="entry name" value="MPP_239FB"/>
    <property type="match status" value="1"/>
</dbReference>
<dbReference type="OrthoDB" id="332939at2"/>
<evidence type="ECO:0000313" key="2">
    <source>
        <dbReference type="EMBL" id="RXK55888.1"/>
    </source>
</evidence>
<dbReference type="AlphaFoldDB" id="A0A4Q1CAD1"/>
<dbReference type="InterPro" id="IPR029052">
    <property type="entry name" value="Metallo-depent_PP-like"/>
</dbReference>
<accession>A0A4Q1CAD1</accession>
<evidence type="ECO:0000259" key="1">
    <source>
        <dbReference type="Pfam" id="PF00149"/>
    </source>
</evidence>
<dbReference type="EMBL" id="SDHX01000001">
    <property type="protein sequence ID" value="RXK55888.1"/>
    <property type="molecule type" value="Genomic_DNA"/>
</dbReference>
<dbReference type="InterPro" id="IPR004843">
    <property type="entry name" value="Calcineurin-like_PHP"/>
</dbReference>
<comment type="caution">
    <text evidence="2">The sequence shown here is derived from an EMBL/GenBank/DDBJ whole genome shotgun (WGS) entry which is preliminary data.</text>
</comment>
<dbReference type="Pfam" id="PF00149">
    <property type="entry name" value="Metallophos"/>
    <property type="match status" value="1"/>
</dbReference>
<organism evidence="2 3">
    <name type="scientific">Oleiharenicola lentus</name>
    <dbReference type="NCBI Taxonomy" id="2508720"/>
    <lineage>
        <taxon>Bacteria</taxon>
        <taxon>Pseudomonadati</taxon>
        <taxon>Verrucomicrobiota</taxon>
        <taxon>Opitutia</taxon>
        <taxon>Opitutales</taxon>
        <taxon>Opitutaceae</taxon>
        <taxon>Oleiharenicola</taxon>
    </lineage>
</organism>
<evidence type="ECO:0000313" key="3">
    <source>
        <dbReference type="Proteomes" id="UP000290218"/>
    </source>
</evidence>
<keyword evidence="3" id="KW-1185">Reference proteome</keyword>
<name>A0A4Q1CAD1_9BACT</name>
<protein>
    <submittedName>
        <fullName evidence="2">Metallophosphoesterase</fullName>
    </submittedName>
</protein>
<reference evidence="2 3" key="1">
    <citation type="submission" date="2019-01" db="EMBL/GenBank/DDBJ databases">
        <title>Lacunisphaera sp. strain TWA-58.</title>
        <authorList>
            <person name="Chen W.-M."/>
        </authorList>
    </citation>
    <scope>NUCLEOTIDE SEQUENCE [LARGE SCALE GENOMIC DNA]</scope>
    <source>
        <strain evidence="2 3">TWA-58</strain>
    </source>
</reference>
<dbReference type="InterPro" id="IPR051693">
    <property type="entry name" value="UPF0046_metallophosphoest"/>
</dbReference>
<gene>
    <name evidence="2" type="ORF">ESB00_08410</name>
</gene>
<proteinExistence type="predicted"/>
<dbReference type="PANTHER" id="PTHR12905">
    <property type="entry name" value="METALLOPHOSPHOESTERASE"/>
    <property type="match status" value="1"/>
</dbReference>